<sequence>MTSPFLAEIRMFAGSFAPSRNAFCDGALLPIQQYSALFSLIGVSFGGNGTSNFGLPNLQGSIPIGTGAGPGLSPRVIGESGGSAGVTLLQNQMPQHNHVMNSISPRAAVGVSAPVTGAAFTKSGNGNAYAPYATTPPTVALAPLPMQGGSLPHNNVMPSLPITFIIALQGVFPQRN</sequence>
<dbReference type="AlphaFoldDB" id="A0A411HN60"/>
<name>A0A411HN60_9GAMM</name>
<dbReference type="InterPro" id="IPR011083">
    <property type="entry name" value="Phage_tail_collar_dom"/>
</dbReference>
<dbReference type="Pfam" id="PF07484">
    <property type="entry name" value="Collar"/>
    <property type="match status" value="1"/>
</dbReference>
<dbReference type="RefSeq" id="WP_129835389.1">
    <property type="nucleotide sequence ID" value="NZ_CP035704.1"/>
</dbReference>
<dbReference type="InterPro" id="IPR037053">
    <property type="entry name" value="Phage_tail_collar_dom_sf"/>
</dbReference>
<proteinExistence type="predicted"/>
<dbReference type="OrthoDB" id="9810174at2"/>
<accession>A0A411HN60</accession>
<feature type="domain" description="Phage tail collar" evidence="1">
    <location>
        <begin position="8"/>
        <end position="63"/>
    </location>
</feature>
<reference evidence="2 3" key="1">
    <citation type="submission" date="2019-01" db="EMBL/GenBank/DDBJ databases">
        <title>Pseudolysobacter antarctica gen. nov., sp. nov., isolated from Fildes Peninsula, Antarctica.</title>
        <authorList>
            <person name="Wei Z."/>
            <person name="Peng F."/>
        </authorList>
    </citation>
    <scope>NUCLEOTIDE SEQUENCE [LARGE SCALE GENOMIC DNA]</scope>
    <source>
        <strain evidence="2 3">AQ6-296</strain>
    </source>
</reference>
<evidence type="ECO:0000313" key="3">
    <source>
        <dbReference type="Proteomes" id="UP000291562"/>
    </source>
</evidence>
<evidence type="ECO:0000259" key="1">
    <source>
        <dbReference type="Pfam" id="PF07484"/>
    </source>
</evidence>
<protein>
    <submittedName>
        <fullName evidence="2">Phage tail protein</fullName>
    </submittedName>
</protein>
<dbReference type="EMBL" id="CP035704">
    <property type="protein sequence ID" value="QBB71917.1"/>
    <property type="molecule type" value="Genomic_DNA"/>
</dbReference>
<dbReference type="Proteomes" id="UP000291562">
    <property type="component" value="Chromosome"/>
</dbReference>
<gene>
    <name evidence="2" type="ORF">ELE36_16985</name>
</gene>
<organism evidence="2 3">
    <name type="scientific">Pseudolysobacter antarcticus</name>
    <dbReference type="NCBI Taxonomy" id="2511995"/>
    <lineage>
        <taxon>Bacteria</taxon>
        <taxon>Pseudomonadati</taxon>
        <taxon>Pseudomonadota</taxon>
        <taxon>Gammaproteobacteria</taxon>
        <taxon>Lysobacterales</taxon>
        <taxon>Rhodanobacteraceae</taxon>
        <taxon>Pseudolysobacter</taxon>
    </lineage>
</organism>
<dbReference type="Gene3D" id="3.90.1340.10">
    <property type="entry name" value="Phage tail collar domain"/>
    <property type="match status" value="1"/>
</dbReference>
<keyword evidence="3" id="KW-1185">Reference proteome</keyword>
<dbReference type="KEGG" id="xbc:ELE36_16985"/>
<evidence type="ECO:0000313" key="2">
    <source>
        <dbReference type="EMBL" id="QBB71917.1"/>
    </source>
</evidence>
<dbReference type="SUPFAM" id="SSF88874">
    <property type="entry name" value="Receptor-binding domain of short tail fibre protein gp12"/>
    <property type="match status" value="1"/>
</dbReference>